<name>A0A8S3H7B5_9BILA</name>
<evidence type="ECO:0000313" key="3">
    <source>
        <dbReference type="Proteomes" id="UP000681720"/>
    </source>
</evidence>
<gene>
    <name evidence="2" type="ORF">GIL414_LOCUS68201</name>
</gene>
<comment type="caution">
    <text evidence="2">The sequence shown here is derived from an EMBL/GenBank/DDBJ whole genome shotgun (WGS) entry which is preliminary data.</text>
</comment>
<evidence type="ECO:0000313" key="2">
    <source>
        <dbReference type="EMBL" id="CAF5177539.1"/>
    </source>
</evidence>
<dbReference type="EMBL" id="CAJOBJ010327535">
    <property type="protein sequence ID" value="CAF5177539.1"/>
    <property type="molecule type" value="Genomic_DNA"/>
</dbReference>
<organism evidence="2 3">
    <name type="scientific">Rotaria magnacalcarata</name>
    <dbReference type="NCBI Taxonomy" id="392030"/>
    <lineage>
        <taxon>Eukaryota</taxon>
        <taxon>Metazoa</taxon>
        <taxon>Spiralia</taxon>
        <taxon>Gnathifera</taxon>
        <taxon>Rotifera</taxon>
        <taxon>Eurotatoria</taxon>
        <taxon>Bdelloidea</taxon>
        <taxon>Philodinida</taxon>
        <taxon>Philodinidae</taxon>
        <taxon>Rotaria</taxon>
    </lineage>
</organism>
<dbReference type="InterPro" id="IPR036717">
    <property type="entry name" value="GFRP_sf"/>
</dbReference>
<reference evidence="2" key="1">
    <citation type="submission" date="2021-02" db="EMBL/GenBank/DDBJ databases">
        <authorList>
            <person name="Nowell W R."/>
        </authorList>
    </citation>
    <scope>NUCLEOTIDE SEQUENCE</scope>
</reference>
<dbReference type="GO" id="GO:0009890">
    <property type="term" value="P:negative regulation of biosynthetic process"/>
    <property type="evidence" value="ECO:0007669"/>
    <property type="project" value="InterPro"/>
</dbReference>
<dbReference type="AlphaFoldDB" id="A0A8S3H7B5"/>
<dbReference type="Proteomes" id="UP000681720">
    <property type="component" value="Unassembled WGS sequence"/>
</dbReference>
<feature type="compositionally biased region" description="Pro residues" evidence="1">
    <location>
        <begin position="83"/>
        <end position="92"/>
    </location>
</feature>
<proteinExistence type="predicted"/>
<evidence type="ECO:0000256" key="1">
    <source>
        <dbReference type="SAM" id="MobiDB-lite"/>
    </source>
</evidence>
<feature type="compositionally biased region" description="Acidic residues" evidence="1">
    <location>
        <begin position="95"/>
        <end position="127"/>
    </location>
</feature>
<accession>A0A8S3H7B5</accession>
<feature type="non-terminal residue" evidence="2">
    <location>
        <position position="1"/>
    </location>
</feature>
<sequence length="127" mass="13667">HSTGVEHYKIPPEVIRTLQENFSNDRLSDHAEGVLCEDAPQRVLDVLRRNGFSLQKQTTGDQKALWTLVQSGGGGSHDGGHQPVPPPAPQPTPSDENEGDAGGEENNEEGGGEGEGEGEEEEEEKEE</sequence>
<protein>
    <submittedName>
        <fullName evidence="2">Uncharacterized protein</fullName>
    </submittedName>
</protein>
<feature type="region of interest" description="Disordered" evidence="1">
    <location>
        <begin position="69"/>
        <end position="127"/>
    </location>
</feature>
<dbReference type="Gene3D" id="3.30.1410.10">
    <property type="entry name" value="GTP cyclohydrolase I feedback regulatory protein GFRP"/>
    <property type="match status" value="1"/>
</dbReference>